<dbReference type="EMBL" id="CACRXK020050520">
    <property type="protein sequence ID" value="CAB4046349.1"/>
    <property type="molecule type" value="Genomic_DNA"/>
</dbReference>
<evidence type="ECO:0000256" key="1">
    <source>
        <dbReference type="SAM" id="MobiDB-lite"/>
    </source>
</evidence>
<feature type="region of interest" description="Disordered" evidence="1">
    <location>
        <begin position="1"/>
        <end position="49"/>
    </location>
</feature>
<evidence type="ECO:0000313" key="2">
    <source>
        <dbReference type="EMBL" id="CAB4046349.1"/>
    </source>
</evidence>
<organism evidence="2 3">
    <name type="scientific">Paramuricea clavata</name>
    <name type="common">Red gorgonian</name>
    <name type="synonym">Violescent sea-whip</name>
    <dbReference type="NCBI Taxonomy" id="317549"/>
    <lineage>
        <taxon>Eukaryota</taxon>
        <taxon>Metazoa</taxon>
        <taxon>Cnidaria</taxon>
        <taxon>Anthozoa</taxon>
        <taxon>Octocorallia</taxon>
        <taxon>Malacalcyonacea</taxon>
        <taxon>Plexauridae</taxon>
        <taxon>Paramuricea</taxon>
    </lineage>
</organism>
<keyword evidence="3" id="KW-1185">Reference proteome</keyword>
<name>A0A6S7LWL8_PARCT</name>
<gene>
    <name evidence="2" type="ORF">PACLA_8A081986</name>
</gene>
<proteinExistence type="predicted"/>
<comment type="caution">
    <text evidence="2">The sequence shown here is derived from an EMBL/GenBank/DDBJ whole genome shotgun (WGS) entry which is preliminary data.</text>
</comment>
<accession>A0A6S7LWL8</accession>
<feature type="non-terminal residue" evidence="2">
    <location>
        <position position="75"/>
    </location>
</feature>
<protein>
    <submittedName>
        <fullName evidence="2">Uncharacterized protein</fullName>
    </submittedName>
</protein>
<evidence type="ECO:0000313" key="3">
    <source>
        <dbReference type="Proteomes" id="UP001152795"/>
    </source>
</evidence>
<dbReference type="Proteomes" id="UP001152795">
    <property type="component" value="Unassembled WGS sequence"/>
</dbReference>
<sequence length="75" mass="7950">MSDDEKGKQNNSSEAAKGKEASPSQIPLQSDESDAATNVAGASRQNVPDDSLFVQDEFSAFPFKAPFATKSIAEI</sequence>
<dbReference type="AlphaFoldDB" id="A0A6S7LWL8"/>
<reference evidence="2" key="1">
    <citation type="submission" date="2020-04" db="EMBL/GenBank/DDBJ databases">
        <authorList>
            <person name="Alioto T."/>
            <person name="Alioto T."/>
            <person name="Gomez Garrido J."/>
        </authorList>
    </citation>
    <scope>NUCLEOTIDE SEQUENCE</scope>
    <source>
        <strain evidence="2">A484AB</strain>
    </source>
</reference>